<accession>A0A2R6W7Q1</accession>
<dbReference type="EMBL" id="KZ772805">
    <property type="protein sequence ID" value="PTQ29879.1"/>
    <property type="molecule type" value="Genomic_DNA"/>
</dbReference>
<dbReference type="Gramene" id="Mp5g03630.2">
    <property type="protein sequence ID" value="Mp5g03630.2.cds"/>
    <property type="gene ID" value="Mp5g03630"/>
</dbReference>
<sequence length="72" mass="7810">MSWFSTIILCLLSAITTIGALKRVGWISVHPEQVQSAGTRKAFEAAVTTGDLIVAKSFELYDAAKGRRRAAE</sequence>
<name>A0A2R6W7Q1_MARPO</name>
<evidence type="ECO:0000256" key="1">
    <source>
        <dbReference type="SAM" id="SignalP"/>
    </source>
</evidence>
<dbReference type="AlphaFoldDB" id="A0A2R6W7Q1"/>
<keyword evidence="1" id="KW-0732">Signal</keyword>
<evidence type="ECO:0000313" key="2">
    <source>
        <dbReference type="EMBL" id="PTQ29879.1"/>
    </source>
</evidence>
<keyword evidence="3" id="KW-1185">Reference proteome</keyword>
<proteinExistence type="predicted"/>
<organism evidence="2 3">
    <name type="scientific">Marchantia polymorpha</name>
    <name type="common">Common liverwort</name>
    <name type="synonym">Marchantia aquatica</name>
    <dbReference type="NCBI Taxonomy" id="3197"/>
    <lineage>
        <taxon>Eukaryota</taxon>
        <taxon>Viridiplantae</taxon>
        <taxon>Streptophyta</taxon>
        <taxon>Embryophyta</taxon>
        <taxon>Marchantiophyta</taxon>
        <taxon>Marchantiopsida</taxon>
        <taxon>Marchantiidae</taxon>
        <taxon>Marchantiales</taxon>
        <taxon>Marchantiaceae</taxon>
        <taxon>Marchantia</taxon>
    </lineage>
</organism>
<dbReference type="Proteomes" id="UP000244005">
    <property type="component" value="Unassembled WGS sequence"/>
</dbReference>
<dbReference type="OrthoDB" id="10279662at2759"/>
<gene>
    <name evidence="2" type="ORF">MARPO_0133s0026</name>
</gene>
<feature type="signal peptide" evidence="1">
    <location>
        <begin position="1"/>
        <end position="20"/>
    </location>
</feature>
<protein>
    <submittedName>
        <fullName evidence="2">Uncharacterized protein</fullName>
    </submittedName>
</protein>
<feature type="chain" id="PRO_5015328447" evidence="1">
    <location>
        <begin position="21"/>
        <end position="72"/>
    </location>
</feature>
<evidence type="ECO:0000313" key="3">
    <source>
        <dbReference type="Proteomes" id="UP000244005"/>
    </source>
</evidence>
<reference evidence="3" key="1">
    <citation type="journal article" date="2017" name="Cell">
        <title>Insights into land plant evolution garnered from the Marchantia polymorpha genome.</title>
        <authorList>
            <person name="Bowman J.L."/>
            <person name="Kohchi T."/>
            <person name="Yamato K.T."/>
            <person name="Jenkins J."/>
            <person name="Shu S."/>
            <person name="Ishizaki K."/>
            <person name="Yamaoka S."/>
            <person name="Nishihama R."/>
            <person name="Nakamura Y."/>
            <person name="Berger F."/>
            <person name="Adam C."/>
            <person name="Aki S.S."/>
            <person name="Althoff F."/>
            <person name="Araki T."/>
            <person name="Arteaga-Vazquez M.A."/>
            <person name="Balasubrmanian S."/>
            <person name="Barry K."/>
            <person name="Bauer D."/>
            <person name="Boehm C.R."/>
            <person name="Briginshaw L."/>
            <person name="Caballero-Perez J."/>
            <person name="Catarino B."/>
            <person name="Chen F."/>
            <person name="Chiyoda S."/>
            <person name="Chovatia M."/>
            <person name="Davies K.M."/>
            <person name="Delmans M."/>
            <person name="Demura T."/>
            <person name="Dierschke T."/>
            <person name="Dolan L."/>
            <person name="Dorantes-Acosta A.E."/>
            <person name="Eklund D.M."/>
            <person name="Florent S.N."/>
            <person name="Flores-Sandoval E."/>
            <person name="Fujiyama A."/>
            <person name="Fukuzawa H."/>
            <person name="Galik B."/>
            <person name="Grimanelli D."/>
            <person name="Grimwood J."/>
            <person name="Grossniklaus U."/>
            <person name="Hamada T."/>
            <person name="Haseloff J."/>
            <person name="Hetherington A.J."/>
            <person name="Higo A."/>
            <person name="Hirakawa Y."/>
            <person name="Hundley H.N."/>
            <person name="Ikeda Y."/>
            <person name="Inoue K."/>
            <person name="Inoue S.I."/>
            <person name="Ishida S."/>
            <person name="Jia Q."/>
            <person name="Kakita M."/>
            <person name="Kanazawa T."/>
            <person name="Kawai Y."/>
            <person name="Kawashima T."/>
            <person name="Kennedy M."/>
            <person name="Kinose K."/>
            <person name="Kinoshita T."/>
            <person name="Kohara Y."/>
            <person name="Koide E."/>
            <person name="Komatsu K."/>
            <person name="Kopischke S."/>
            <person name="Kubo M."/>
            <person name="Kyozuka J."/>
            <person name="Lagercrantz U."/>
            <person name="Lin S.S."/>
            <person name="Lindquist E."/>
            <person name="Lipzen A.M."/>
            <person name="Lu C.W."/>
            <person name="De Luna E."/>
            <person name="Martienssen R.A."/>
            <person name="Minamino N."/>
            <person name="Mizutani M."/>
            <person name="Mizutani M."/>
            <person name="Mochizuki N."/>
            <person name="Monte I."/>
            <person name="Mosher R."/>
            <person name="Nagasaki H."/>
            <person name="Nakagami H."/>
            <person name="Naramoto S."/>
            <person name="Nishitani K."/>
            <person name="Ohtani M."/>
            <person name="Okamoto T."/>
            <person name="Okumura M."/>
            <person name="Phillips J."/>
            <person name="Pollak B."/>
            <person name="Reinders A."/>
            <person name="Rovekamp M."/>
            <person name="Sano R."/>
            <person name="Sawa S."/>
            <person name="Schmid M.W."/>
            <person name="Shirakawa M."/>
            <person name="Solano R."/>
            <person name="Spunde A."/>
            <person name="Suetsugu N."/>
            <person name="Sugano S."/>
            <person name="Sugiyama A."/>
            <person name="Sun R."/>
            <person name="Suzuki Y."/>
            <person name="Takenaka M."/>
            <person name="Takezawa D."/>
            <person name="Tomogane H."/>
            <person name="Tsuzuki M."/>
            <person name="Ueda T."/>
            <person name="Umeda M."/>
            <person name="Ward J.M."/>
            <person name="Watanabe Y."/>
            <person name="Yazaki K."/>
            <person name="Yokoyama R."/>
            <person name="Yoshitake Y."/>
            <person name="Yotsui I."/>
            <person name="Zachgo S."/>
            <person name="Schmutz J."/>
        </authorList>
    </citation>
    <scope>NUCLEOTIDE SEQUENCE [LARGE SCALE GENOMIC DNA]</scope>
    <source>
        <strain evidence="3">Tak-1</strain>
    </source>
</reference>